<dbReference type="Pfam" id="PF08722">
    <property type="entry name" value="Tn7_TnsA-like_N"/>
    <property type="match status" value="1"/>
</dbReference>
<protein>
    <submittedName>
        <fullName evidence="3">TnsA endonuclease-like protein</fullName>
    </submittedName>
</protein>
<organism evidence="3 4">
    <name type="scientific">Nitrospirillum amazonense</name>
    <dbReference type="NCBI Taxonomy" id="28077"/>
    <lineage>
        <taxon>Bacteria</taxon>
        <taxon>Pseudomonadati</taxon>
        <taxon>Pseudomonadota</taxon>
        <taxon>Alphaproteobacteria</taxon>
        <taxon>Rhodospirillales</taxon>
        <taxon>Azospirillaceae</taxon>
        <taxon>Nitrospirillum</taxon>
    </lineage>
</organism>
<dbReference type="GO" id="GO:0003676">
    <property type="term" value="F:nucleic acid binding"/>
    <property type="evidence" value="ECO:0007669"/>
    <property type="project" value="InterPro"/>
</dbReference>
<evidence type="ECO:0000313" key="4">
    <source>
        <dbReference type="Proteomes" id="UP000315751"/>
    </source>
</evidence>
<comment type="caution">
    <text evidence="3">The sequence shown here is derived from an EMBL/GenBank/DDBJ whole genome shotgun (WGS) entry which is preliminary data.</text>
</comment>
<dbReference type="AlphaFoldDB" id="A0A560GSA8"/>
<dbReference type="GO" id="GO:0004519">
    <property type="term" value="F:endonuclease activity"/>
    <property type="evidence" value="ECO:0007669"/>
    <property type="project" value="UniProtKB-KW"/>
</dbReference>
<dbReference type="OrthoDB" id="7337001at2"/>
<evidence type="ECO:0000313" key="3">
    <source>
        <dbReference type="EMBL" id="TWB36918.1"/>
    </source>
</evidence>
<keyword evidence="4" id="KW-1185">Reference proteome</keyword>
<feature type="domain" description="TnsA endonuclease N-terminal" evidence="2">
    <location>
        <begin position="45"/>
        <end position="122"/>
    </location>
</feature>
<keyword evidence="3" id="KW-0255">Endonuclease</keyword>
<sequence length="211" mass="25083">MVRRRKVGPNNRSYTGRHVTGDGENTVRYESKLERDLLILLESRPGVLEITEQPFTLEFVDSTGRKKTYTPDFLVRYADKTSIYEVKFKDELKKNWDRYREPYFYARSWAKQNGMRFRIMTEKAIRTLRTENFRVLRPFLRVEPDADTVQQILNGLAEGPWTIGRLAKDLYPNVEERGLFWQAMWVLLVQGRLTGDFDRFPLGMDFVVWRT</sequence>
<accession>A0A560GSA8</accession>
<name>A0A560GSA8_9PROT</name>
<evidence type="ECO:0000256" key="1">
    <source>
        <dbReference type="SAM" id="MobiDB-lite"/>
    </source>
</evidence>
<dbReference type="InterPro" id="IPR014833">
    <property type="entry name" value="TnsA_N"/>
</dbReference>
<keyword evidence="3" id="KW-0540">Nuclease</keyword>
<dbReference type="Proteomes" id="UP000315751">
    <property type="component" value="Unassembled WGS sequence"/>
</dbReference>
<keyword evidence="3" id="KW-0378">Hydrolase</keyword>
<evidence type="ECO:0000259" key="2">
    <source>
        <dbReference type="Pfam" id="PF08722"/>
    </source>
</evidence>
<dbReference type="InterPro" id="IPR011856">
    <property type="entry name" value="tRNA_endonuc-like_dom_sf"/>
</dbReference>
<dbReference type="EMBL" id="VITR01000016">
    <property type="protein sequence ID" value="TWB36918.1"/>
    <property type="molecule type" value="Genomic_DNA"/>
</dbReference>
<proteinExistence type="predicted"/>
<dbReference type="Gene3D" id="3.40.1350.10">
    <property type="match status" value="1"/>
</dbReference>
<feature type="region of interest" description="Disordered" evidence="1">
    <location>
        <begin position="1"/>
        <end position="21"/>
    </location>
</feature>
<reference evidence="3 4" key="1">
    <citation type="submission" date="2019-06" db="EMBL/GenBank/DDBJ databases">
        <title>Genomic Encyclopedia of Type Strains, Phase IV (KMG-V): Genome sequencing to study the core and pangenomes of soil and plant-associated prokaryotes.</title>
        <authorList>
            <person name="Whitman W."/>
        </authorList>
    </citation>
    <scope>NUCLEOTIDE SEQUENCE [LARGE SCALE GENOMIC DNA]</scope>
    <source>
        <strain evidence="3 4">BR 11622</strain>
    </source>
</reference>
<dbReference type="RefSeq" id="WP_145735347.1">
    <property type="nucleotide sequence ID" value="NZ_VITR01000016.1"/>
</dbReference>
<gene>
    <name evidence="3" type="ORF">FBZ90_116141</name>
</gene>